<sequence length="86" mass="9799">MDSKKFEELAKQISDAIPAQMKEAAGNVEGKVKQVLQQQFSKLDLVTREEMDVQQQMVLKLRERVTALEAKLDALERAQKPSRDVD</sequence>
<reference evidence="2 3" key="1">
    <citation type="journal article" date="2011" name="Front. Microbiol.">
        <title>Genomic signatures of strain selection and enhancement in Bacillus atrophaeus var. globigii, a historical biowarfare simulant.</title>
        <authorList>
            <person name="Gibbons H.S."/>
            <person name="Broomall S.M."/>
            <person name="McNew L.A."/>
            <person name="Daligault H."/>
            <person name="Chapman C."/>
            <person name="Bruce D."/>
            <person name="Karavis M."/>
            <person name="Krepps M."/>
            <person name="McGregor P.A."/>
            <person name="Hong C."/>
            <person name="Park K.H."/>
            <person name="Akmal A."/>
            <person name="Feldman A."/>
            <person name="Lin J.S."/>
            <person name="Chang W.E."/>
            <person name="Higgs B.W."/>
            <person name="Demirev P."/>
            <person name="Lindquist J."/>
            <person name="Liem A."/>
            <person name="Fochler E."/>
            <person name="Read T.D."/>
            <person name="Tapia R."/>
            <person name="Johnson S."/>
            <person name="Bishop-Lilly K.A."/>
            <person name="Detter C."/>
            <person name="Han C."/>
            <person name="Sozhamannan S."/>
            <person name="Rosenzweig C.N."/>
            <person name="Skowronski E.W."/>
        </authorList>
    </citation>
    <scope>NUCLEOTIDE SEQUENCE [LARGE SCALE GENOMIC DNA]</scope>
    <source>
        <strain evidence="2 3">CC-PW-9</strain>
    </source>
</reference>
<proteinExistence type="inferred from homology"/>
<dbReference type="Pfam" id="PF04380">
    <property type="entry name" value="BMFP"/>
    <property type="match status" value="1"/>
</dbReference>
<comment type="subcellular location">
    <subcellularLocation>
        <location evidence="1">Cytoplasm</location>
    </subcellularLocation>
</comment>
<dbReference type="EMBL" id="PIQH01000002">
    <property type="protein sequence ID" value="RUO81108.1"/>
    <property type="molecule type" value="Genomic_DNA"/>
</dbReference>
<dbReference type="GO" id="GO:0006744">
    <property type="term" value="P:ubiquinone biosynthetic process"/>
    <property type="evidence" value="ECO:0007669"/>
    <property type="project" value="UniProtKB-UniRule"/>
</dbReference>
<dbReference type="InterPro" id="IPR007475">
    <property type="entry name" value="UbiK"/>
</dbReference>
<protein>
    <recommendedName>
        <fullName evidence="1">Ubiquinone biosynthesis accessory factor UbiK</fullName>
    </recommendedName>
</protein>
<feature type="coiled-coil region" evidence="1">
    <location>
        <begin position="51"/>
        <end position="78"/>
    </location>
</feature>
<evidence type="ECO:0000313" key="2">
    <source>
        <dbReference type="EMBL" id="RUO81108.1"/>
    </source>
</evidence>
<dbReference type="GO" id="GO:0005829">
    <property type="term" value="C:cytosol"/>
    <property type="evidence" value="ECO:0007669"/>
    <property type="project" value="TreeGrafter"/>
</dbReference>
<comment type="pathway">
    <text evidence="1">Cofactor biosynthesis; ubiquinone biosynthesis.</text>
</comment>
<name>A0A432ZTG1_9GAMM</name>
<dbReference type="OrthoDB" id="5297354at2"/>
<dbReference type="PANTHER" id="PTHR38040:SF1">
    <property type="entry name" value="UBIQUINONE BIOSYNTHESIS ACCESSORY FACTOR UBIK"/>
    <property type="match status" value="1"/>
</dbReference>
<comment type="similarity">
    <text evidence="1">Belongs to the UbiK family.</text>
</comment>
<dbReference type="PANTHER" id="PTHR38040">
    <property type="entry name" value="UBIQUINONE BIOSYNTHESIS ACCESSORY FACTOR UBIK"/>
    <property type="match status" value="1"/>
</dbReference>
<comment type="function">
    <text evidence="1">Required for efficient ubiquinone (coenzyme Q) biosynthesis. UbiK is probably an accessory factor of Ubi enzymes and facilitates ubiquinone biosynthesis by acting as an assembly factor, a targeting factor, or both.</text>
</comment>
<organism evidence="2 3">
    <name type="scientific">Idiomarina tyrosinivorans</name>
    <dbReference type="NCBI Taxonomy" id="1445662"/>
    <lineage>
        <taxon>Bacteria</taxon>
        <taxon>Pseudomonadati</taxon>
        <taxon>Pseudomonadota</taxon>
        <taxon>Gammaproteobacteria</taxon>
        <taxon>Alteromonadales</taxon>
        <taxon>Idiomarinaceae</taxon>
        <taxon>Idiomarina</taxon>
    </lineage>
</organism>
<evidence type="ECO:0000256" key="1">
    <source>
        <dbReference type="HAMAP-Rule" id="MF_02216"/>
    </source>
</evidence>
<accession>A0A432ZTG1</accession>
<keyword evidence="1" id="KW-0831">Ubiquinone biosynthesis</keyword>
<keyword evidence="1" id="KW-0175">Coiled coil</keyword>
<comment type="caution">
    <text evidence="2">The sequence shown here is derived from an EMBL/GenBank/DDBJ whole genome shotgun (WGS) entry which is preliminary data.</text>
</comment>
<keyword evidence="1" id="KW-0963">Cytoplasm</keyword>
<evidence type="ECO:0000313" key="3">
    <source>
        <dbReference type="Proteomes" id="UP000287996"/>
    </source>
</evidence>
<dbReference type="RefSeq" id="WP_126841103.1">
    <property type="nucleotide sequence ID" value="NZ_PIQH01000002.1"/>
</dbReference>
<keyword evidence="3" id="KW-1185">Reference proteome</keyword>
<gene>
    <name evidence="1" type="primary">ubiK</name>
    <name evidence="2" type="ORF">CWI84_03075</name>
</gene>
<dbReference type="HAMAP" id="MF_02216">
    <property type="entry name" value="UbiK"/>
    <property type="match status" value="1"/>
</dbReference>
<dbReference type="UniPathway" id="UPA00232"/>
<dbReference type="AlphaFoldDB" id="A0A432ZTG1"/>
<dbReference type="Proteomes" id="UP000287996">
    <property type="component" value="Unassembled WGS sequence"/>
</dbReference>